<keyword evidence="1" id="KW-0732">Signal</keyword>
<comment type="caution">
    <text evidence="2">The sequence shown here is derived from an EMBL/GenBank/DDBJ whole genome shotgun (WGS) entry which is preliminary data.</text>
</comment>
<feature type="signal peptide" evidence="1">
    <location>
        <begin position="1"/>
        <end position="23"/>
    </location>
</feature>
<dbReference type="AlphaFoldDB" id="A0AA45WTE0"/>
<gene>
    <name evidence="2" type="ORF">SAMN06296020_101149</name>
</gene>
<feature type="chain" id="PRO_5041257514" evidence="1">
    <location>
        <begin position="24"/>
        <end position="120"/>
    </location>
</feature>
<dbReference type="EMBL" id="FXUF01000001">
    <property type="protein sequence ID" value="SMP38759.1"/>
    <property type="molecule type" value="Genomic_DNA"/>
</dbReference>
<proteinExistence type="predicted"/>
<evidence type="ECO:0000256" key="1">
    <source>
        <dbReference type="SAM" id="SignalP"/>
    </source>
</evidence>
<organism evidence="2 3">
    <name type="scientific">Anoxynatronum buryatiense</name>
    <dbReference type="NCBI Taxonomy" id="489973"/>
    <lineage>
        <taxon>Bacteria</taxon>
        <taxon>Bacillati</taxon>
        <taxon>Bacillota</taxon>
        <taxon>Clostridia</taxon>
        <taxon>Eubacteriales</taxon>
        <taxon>Clostridiaceae</taxon>
        <taxon>Anoxynatronum</taxon>
    </lineage>
</organism>
<dbReference type="PROSITE" id="PS51257">
    <property type="entry name" value="PROKAR_LIPOPROTEIN"/>
    <property type="match status" value="1"/>
</dbReference>
<evidence type="ECO:0000313" key="2">
    <source>
        <dbReference type="EMBL" id="SMP38759.1"/>
    </source>
</evidence>
<name>A0AA45WTE0_9CLOT</name>
<dbReference type="Proteomes" id="UP001158066">
    <property type="component" value="Unassembled WGS sequence"/>
</dbReference>
<dbReference type="RefSeq" id="WP_283407513.1">
    <property type="nucleotide sequence ID" value="NZ_FXUF01000001.1"/>
</dbReference>
<protein>
    <submittedName>
        <fullName evidence="2">Uncharacterized protein</fullName>
    </submittedName>
</protein>
<keyword evidence="3" id="KW-1185">Reference proteome</keyword>
<evidence type="ECO:0000313" key="3">
    <source>
        <dbReference type="Proteomes" id="UP001158066"/>
    </source>
</evidence>
<accession>A0AA45WTE0</accession>
<reference evidence="2" key="1">
    <citation type="submission" date="2017-05" db="EMBL/GenBank/DDBJ databases">
        <authorList>
            <person name="Varghese N."/>
            <person name="Submissions S."/>
        </authorList>
    </citation>
    <scope>NUCLEOTIDE SEQUENCE</scope>
    <source>
        <strain evidence="2">Su22</strain>
    </source>
</reference>
<sequence length="120" mass="12922">MNHPTLRNPLVWLLLLLSLSLSACSGASDASQEEAFDSVESYLDFAAGTDAPLFPEGGEGPGLAPYAEILPTQWRQLFDLEAQPYLVLIGSVYCEPCHILETTVLSAYRLPAPAGALLPF</sequence>